<evidence type="ECO:0000256" key="1">
    <source>
        <dbReference type="SAM" id="Phobius"/>
    </source>
</evidence>
<name>A0ABN7UVM0_GIGMA</name>
<evidence type="ECO:0000313" key="3">
    <source>
        <dbReference type="Proteomes" id="UP000789901"/>
    </source>
</evidence>
<keyword evidence="1" id="KW-1133">Transmembrane helix</keyword>
<organism evidence="2 3">
    <name type="scientific">Gigaspora margarita</name>
    <dbReference type="NCBI Taxonomy" id="4874"/>
    <lineage>
        <taxon>Eukaryota</taxon>
        <taxon>Fungi</taxon>
        <taxon>Fungi incertae sedis</taxon>
        <taxon>Mucoromycota</taxon>
        <taxon>Glomeromycotina</taxon>
        <taxon>Glomeromycetes</taxon>
        <taxon>Diversisporales</taxon>
        <taxon>Gigasporaceae</taxon>
        <taxon>Gigaspora</taxon>
    </lineage>
</organism>
<accession>A0ABN7UVM0</accession>
<sequence length="118" mass="13666">MCWDPIPANRPSIGVIYTMLNILYSLLEVGIEFMEMKFKNPNIFSSPLTTENFRSGLNIMRAINDDVLKSFSKEREDKWRLQLAKLEKSPSSMKSKNIFTSKLLYFLNSEDFGKKNSS</sequence>
<dbReference type="Proteomes" id="UP000789901">
    <property type="component" value="Unassembled WGS sequence"/>
</dbReference>
<comment type="caution">
    <text evidence="2">The sequence shown here is derived from an EMBL/GenBank/DDBJ whole genome shotgun (WGS) entry which is preliminary data.</text>
</comment>
<proteinExistence type="predicted"/>
<reference evidence="2 3" key="1">
    <citation type="submission" date="2021-06" db="EMBL/GenBank/DDBJ databases">
        <authorList>
            <person name="Kallberg Y."/>
            <person name="Tangrot J."/>
            <person name="Rosling A."/>
        </authorList>
    </citation>
    <scope>NUCLEOTIDE SEQUENCE [LARGE SCALE GENOMIC DNA]</scope>
    <source>
        <strain evidence="2 3">120-4 pot B 10/14</strain>
    </source>
</reference>
<dbReference type="EMBL" id="CAJVQB010006278">
    <property type="protein sequence ID" value="CAG8681017.1"/>
    <property type="molecule type" value="Genomic_DNA"/>
</dbReference>
<keyword evidence="1" id="KW-0812">Transmembrane</keyword>
<feature type="transmembrane region" description="Helical" evidence="1">
    <location>
        <begin position="12"/>
        <end position="31"/>
    </location>
</feature>
<gene>
    <name evidence="2" type="ORF">GMARGA_LOCUS10960</name>
</gene>
<evidence type="ECO:0000313" key="2">
    <source>
        <dbReference type="EMBL" id="CAG8681017.1"/>
    </source>
</evidence>
<protein>
    <submittedName>
        <fullName evidence="2">8308_t:CDS:1</fullName>
    </submittedName>
</protein>
<keyword evidence="1" id="KW-0472">Membrane</keyword>
<keyword evidence="3" id="KW-1185">Reference proteome</keyword>